<dbReference type="RefSeq" id="WP_341406814.1">
    <property type="nucleotide sequence ID" value="NZ_JBBUKT010000009.1"/>
</dbReference>
<dbReference type="Pfam" id="PF12951">
    <property type="entry name" value="PATR"/>
    <property type="match status" value="2"/>
</dbReference>
<reference evidence="3 4" key="1">
    <citation type="submission" date="2024-04" db="EMBL/GenBank/DDBJ databases">
        <title>Luteolibacter sp. isolated from soil.</title>
        <authorList>
            <person name="An J."/>
        </authorList>
    </citation>
    <scope>NUCLEOTIDE SEQUENCE [LARGE SCALE GENOMIC DNA]</scope>
    <source>
        <strain evidence="3 4">Y139</strain>
    </source>
</reference>
<evidence type="ECO:0000313" key="4">
    <source>
        <dbReference type="Proteomes" id="UP001371305"/>
    </source>
</evidence>
<sequence length="1365" mass="133713">MSYPTQYPSSSSSRRLALQLAALATFATIAPAFAATSIYTPASGTADLWSAGTHWDVAPASAATTRLTFVGDNTTVLGNSLVNANTDDVSGEFLLNILDLQGTGPATGGGTITVNAGGSATGLTLATDVATPIVNLNALSGGSSLTYQVNPILTLASDATFTGAGTAAFKFSGGVNGAGRTLTKTGASQMSIGGSTSLESLLVGFNNGSAGSGGAGGKITGEAGSFLSVGTGTGAVRIGSINSSVLGPTAVGAVDLSAASSFNANVTEFFVGVNYGGSASSGDGTLNLSASNTITATTTFAVGRSAGNFNTPIATATIPANSTTAINTPLMHIGQGKANASFTVGNGSTFDLAGVSGGRAEFWVGHNDQTGSGAWSSTADFGSGTFHGYLTAMSIGRKAANSSGNATGAVTFGNSDQNDFNLSASGSPLVVGRYDAGTTGVGTGTLTIGHLGFSSSITSTNNSAAILIGTSVGSAITAQRAVGTLNLGPGSLTLNTTGAGISGDLSPNPLNSSTVKFNGTTLISGASSAGFIQNLTNARISDGGLTIATGNNSNITVPQGLTHDPAGAATDGGLTKDYPGILTLTSTNSYTGNTKVLGGTIFFSKTASLPGFATPGRLSVGEFGGLGMNVGGAGEFTLAQLETYRTNGTFLGTYHPLILDTANAGADQTYTSSLTQMGAFAKRGANKLTLGNDVDLKGSLDVGLNNSGGTLVIGAGKDFSLSLSDLNGLGAVNLGVCTGATNSLGTFDASAADSFAMEVSTLRLGTTIGAGTAGGNLSLPANSSILAHTDIVIADSNNTFNNVNSTITTGAGGTATVRTPVLQVGHGKGRGFLTAGAGSTIDLAGPDGGRTAMQVGNTPVAGGSGSWSGTANFAPGTFTGALSSLIVGDINASSASTSVFGTLTLGTSSSNHLDIEGAGTPVVISRYAGNTSGQAYGFVTIGNAGSSTITSTDNGTAVLMASGGASGTTKASACLNLGGGTLTITTTGRGIAGDTANAANLSILSFDGTTMKAGADSGQWIESLSRAEIRSGGVTIDTNGHGITSGQPLVHSTNGTLAVTLTNGGTGYTTAPTVTVVGGGGFGANAVATISGGAVTGVTLGGVQNYNSAPTLVFSGGGGTGAAATVAHTATEPAVDGGLTKRGAGTLFLDATHSYTGSTTILEGELMLGAASLPDGSGVSIAAGATLNLVHGATDTVAALTLGGVPASIGVWGSVGSGAPNTSPRITGTGRLNVLTGPGGADPYDTWASQIANPADRDRADDPDGDGFTNDLEYLFGTSPITGDGALVHSTVVGSNLIVRWNQLESGGVYQLQESTTMVNPWTVSGVVPAVAGDQSGVPSSYDRMEATVPIAGPRKFVRVSAVED</sequence>
<dbReference type="InterPro" id="IPR013425">
    <property type="entry name" value="Autotrns_rpt"/>
</dbReference>
<organism evidence="3 4">
    <name type="scientific">Luteolibacter soli</name>
    <dbReference type="NCBI Taxonomy" id="3135280"/>
    <lineage>
        <taxon>Bacteria</taxon>
        <taxon>Pseudomonadati</taxon>
        <taxon>Verrucomicrobiota</taxon>
        <taxon>Verrucomicrobiia</taxon>
        <taxon>Verrucomicrobiales</taxon>
        <taxon>Verrucomicrobiaceae</taxon>
        <taxon>Luteolibacter</taxon>
    </lineage>
</organism>
<name>A0ABU9AZ47_9BACT</name>
<dbReference type="NCBIfam" id="TIGR02601">
    <property type="entry name" value="autotrns_rpt"/>
    <property type="match status" value="2"/>
</dbReference>
<dbReference type="Proteomes" id="UP001371305">
    <property type="component" value="Unassembled WGS sequence"/>
</dbReference>
<evidence type="ECO:0000313" key="3">
    <source>
        <dbReference type="EMBL" id="MEK7953052.1"/>
    </source>
</evidence>
<keyword evidence="4" id="KW-1185">Reference proteome</keyword>
<feature type="chain" id="PRO_5046276812" evidence="2">
    <location>
        <begin position="35"/>
        <end position="1365"/>
    </location>
</feature>
<dbReference type="EMBL" id="JBBUKT010000009">
    <property type="protein sequence ID" value="MEK7953052.1"/>
    <property type="molecule type" value="Genomic_DNA"/>
</dbReference>
<evidence type="ECO:0000256" key="1">
    <source>
        <dbReference type="ARBA" id="ARBA00022729"/>
    </source>
</evidence>
<proteinExistence type="predicted"/>
<protein>
    <submittedName>
        <fullName evidence="3">Autotransporter-associated beta strand repeat-containing protein</fullName>
    </submittedName>
</protein>
<evidence type="ECO:0000256" key="2">
    <source>
        <dbReference type="SAM" id="SignalP"/>
    </source>
</evidence>
<feature type="signal peptide" evidence="2">
    <location>
        <begin position="1"/>
        <end position="34"/>
    </location>
</feature>
<comment type="caution">
    <text evidence="3">The sequence shown here is derived from an EMBL/GenBank/DDBJ whole genome shotgun (WGS) entry which is preliminary data.</text>
</comment>
<accession>A0ABU9AZ47</accession>
<gene>
    <name evidence="3" type="ORF">WKV53_21235</name>
</gene>
<keyword evidence="1 2" id="KW-0732">Signal</keyword>